<feature type="region of interest" description="Disordered" evidence="1">
    <location>
        <begin position="130"/>
        <end position="158"/>
    </location>
</feature>
<dbReference type="EMBL" id="CP000155">
    <property type="protein sequence ID" value="ABC33409.1"/>
    <property type="molecule type" value="Genomic_DNA"/>
</dbReference>
<dbReference type="RefSeq" id="WP_011400459.1">
    <property type="nucleotide sequence ID" value="NC_007645.1"/>
</dbReference>
<gene>
    <name evidence="2" type="ordered locus">HCH_06785</name>
</gene>
<evidence type="ECO:0000313" key="3">
    <source>
        <dbReference type="Proteomes" id="UP000000238"/>
    </source>
</evidence>
<dbReference type="Pfam" id="PF25759">
    <property type="entry name" value="HP1_ORF34"/>
    <property type="match status" value="1"/>
</dbReference>
<evidence type="ECO:0000313" key="2">
    <source>
        <dbReference type="EMBL" id="ABC33409.1"/>
    </source>
</evidence>
<keyword evidence="3" id="KW-1185">Reference proteome</keyword>
<protein>
    <submittedName>
        <fullName evidence="2">Probable phage protein</fullName>
    </submittedName>
</protein>
<organism evidence="2 3">
    <name type="scientific">Hahella chejuensis (strain KCTC 2396)</name>
    <dbReference type="NCBI Taxonomy" id="349521"/>
    <lineage>
        <taxon>Bacteria</taxon>
        <taxon>Pseudomonadati</taxon>
        <taxon>Pseudomonadota</taxon>
        <taxon>Gammaproteobacteria</taxon>
        <taxon>Oceanospirillales</taxon>
        <taxon>Hahellaceae</taxon>
        <taxon>Hahella</taxon>
    </lineage>
</organism>
<dbReference type="AlphaFoldDB" id="Q2S7G5"/>
<accession>Q2S7G5</accession>
<proteinExistence type="predicted"/>
<sequence>MRLNDFTVPGTELTVTGNLRIETEDLGGQTSGTDRANKGIKPKTLTVSLLILKKHARDLTDLVKVAEAEDGAGKLRVYDIVEDTARAMNVRQVQFTGAFVCKDLSPSQAWRVSFTLAEYLSVAEKTEQRRDLSQAEAQQATGETIAAQEETPAEGEALTGFESFLSKVDKALA</sequence>
<dbReference type="STRING" id="349521.HCH_06785"/>
<dbReference type="eggNOG" id="ENOG5032XJP">
    <property type="taxonomic scope" value="Bacteria"/>
</dbReference>
<name>Q2S7G5_HAHCH</name>
<dbReference type="Proteomes" id="UP000000238">
    <property type="component" value="Chromosome"/>
</dbReference>
<dbReference type="OrthoDB" id="7015140at2"/>
<evidence type="ECO:0000256" key="1">
    <source>
        <dbReference type="SAM" id="MobiDB-lite"/>
    </source>
</evidence>
<dbReference type="InterPro" id="IPR057869">
    <property type="entry name" value="HP1_YO34"/>
</dbReference>
<reference evidence="2 3" key="1">
    <citation type="journal article" date="2005" name="Nucleic Acids Res.">
        <title>Genomic blueprint of Hahella chejuensis, a marine microbe producing an algicidal agent.</title>
        <authorList>
            <person name="Jeong H."/>
            <person name="Yim J.H."/>
            <person name="Lee C."/>
            <person name="Choi S.-H."/>
            <person name="Park Y.K."/>
            <person name="Yoon S.H."/>
            <person name="Hur C.-G."/>
            <person name="Kang H.-Y."/>
            <person name="Kim D."/>
            <person name="Lee H.H."/>
            <person name="Park K.H."/>
            <person name="Park S.-H."/>
            <person name="Park H.-S."/>
            <person name="Lee H.K."/>
            <person name="Oh T.K."/>
            <person name="Kim J.F."/>
        </authorList>
    </citation>
    <scope>NUCLEOTIDE SEQUENCE [LARGE SCALE GENOMIC DNA]</scope>
    <source>
        <strain evidence="2 3">KCTC 2396</strain>
    </source>
</reference>
<dbReference type="HOGENOM" id="CLU_120897_2_0_6"/>
<dbReference type="KEGG" id="hch:HCH_06785"/>